<dbReference type="EMBL" id="JPJQ01000034">
    <property type="protein sequence ID" value="KGQ61415.1"/>
    <property type="molecule type" value="Genomic_DNA"/>
</dbReference>
<dbReference type="RefSeq" id="WP_039163782.1">
    <property type="nucleotide sequence ID" value="NZ_JPJQ01000034.1"/>
</dbReference>
<dbReference type="AlphaFoldDB" id="A0A0A3A2W9"/>
<protein>
    <submittedName>
        <fullName evidence="1">Uncharacterized protein</fullName>
    </submittedName>
</protein>
<dbReference type="Proteomes" id="UP000030554">
    <property type="component" value="Unassembled WGS sequence"/>
</dbReference>
<evidence type="ECO:0000313" key="1">
    <source>
        <dbReference type="EMBL" id="KGQ61415.1"/>
    </source>
</evidence>
<gene>
    <name evidence="1" type="ORF">IO48_07675</name>
</gene>
<dbReference type="InterPro" id="IPR049156">
    <property type="entry name" value="Phage_chap_TAC_15-like"/>
</dbReference>
<evidence type="ECO:0000313" key="2">
    <source>
        <dbReference type="Proteomes" id="UP000030554"/>
    </source>
</evidence>
<proteinExistence type="predicted"/>
<dbReference type="Pfam" id="PF21822">
    <property type="entry name" value="Phage_TAC_15"/>
    <property type="match status" value="1"/>
</dbReference>
<reference evidence="1 2" key="1">
    <citation type="submission" date="2014-07" db="EMBL/GenBank/DDBJ databases">
        <title>Chaperone-usher fimbriae in a diverse selection of Gallibacterium genomes.</title>
        <authorList>
            <person name="Kudirkiene E."/>
            <person name="Bager R.J."/>
            <person name="Johnson T.J."/>
            <person name="Bojesen A.M."/>
        </authorList>
    </citation>
    <scope>NUCLEOTIDE SEQUENCE [LARGE SCALE GENOMIC DNA]</scope>
    <source>
        <strain evidence="1 2">4895</strain>
    </source>
</reference>
<accession>A0A0A3A2W9</accession>
<name>A0A0A3A2W9_9PAST</name>
<comment type="caution">
    <text evidence="1">The sequence shown here is derived from an EMBL/GenBank/DDBJ whole genome shotgun (WGS) entry which is preliminary data.</text>
</comment>
<organism evidence="1 2">
    <name type="scientific">Gallibacterium anatis 4895</name>
    <dbReference type="NCBI Taxonomy" id="1396510"/>
    <lineage>
        <taxon>Bacteria</taxon>
        <taxon>Pseudomonadati</taxon>
        <taxon>Pseudomonadota</taxon>
        <taxon>Gammaproteobacteria</taxon>
        <taxon>Pasteurellales</taxon>
        <taxon>Pasteurellaceae</taxon>
        <taxon>Gallibacterium</taxon>
    </lineage>
</organism>
<sequence>MARQEIQIGESTFFVQKFSAMDQLRIFGDLQKTLAPSLAKMFGMFGVDTPEKANASQLAELAKKSAVEFAEGLQQLSQQLSGAELVKLVDMLVKPELVTVQRDDFNNGTDKKLQKTDFDLVFDDMSEIIELVIFILRLNFESFFMKFLARLGSEQEGSKKA</sequence>